<dbReference type="Proteomes" id="UP000037136">
    <property type="component" value="Unassembled WGS sequence"/>
</dbReference>
<dbReference type="Gene3D" id="1.10.10.1210">
    <property type="entry name" value="MAGE homology domain, winged helix WH2 motif"/>
    <property type="match status" value="1"/>
</dbReference>
<feature type="compositionally biased region" description="Acidic residues" evidence="1">
    <location>
        <begin position="33"/>
        <end position="43"/>
    </location>
</feature>
<feature type="domain" description="MAGE" evidence="2">
    <location>
        <begin position="61"/>
        <end position="260"/>
    </location>
</feature>
<dbReference type="OrthoDB" id="205198at2759"/>
<dbReference type="SMART" id="SM01373">
    <property type="entry name" value="MAGE"/>
    <property type="match status" value="1"/>
</dbReference>
<dbReference type="PANTHER" id="PTHR11736">
    <property type="entry name" value="MELANOMA-ASSOCIATED ANTIGEN MAGE ANTIGEN"/>
    <property type="match status" value="1"/>
</dbReference>
<name>A0A2A9P5D3_OPHUN</name>
<dbReference type="GO" id="GO:0006281">
    <property type="term" value="P:DNA repair"/>
    <property type="evidence" value="ECO:0007669"/>
    <property type="project" value="TreeGrafter"/>
</dbReference>
<reference evidence="3 4" key="1">
    <citation type="journal article" date="2015" name="BMC Genomics">
        <title>Gene expression during zombie ant biting behavior reflects the complexity underlying fungal parasitic behavioral manipulation.</title>
        <authorList>
            <person name="de Bekker C."/>
            <person name="Ohm R.A."/>
            <person name="Loreto R.G."/>
            <person name="Sebastian A."/>
            <person name="Albert I."/>
            <person name="Merrow M."/>
            <person name="Brachmann A."/>
            <person name="Hughes D.P."/>
        </authorList>
    </citation>
    <scope>NUCLEOTIDE SEQUENCE [LARGE SCALE GENOMIC DNA]</scope>
    <source>
        <strain evidence="3 4">SC16a</strain>
    </source>
</reference>
<dbReference type="AlphaFoldDB" id="A0A2A9P5D3"/>
<feature type="region of interest" description="Disordered" evidence="1">
    <location>
        <begin position="285"/>
        <end position="314"/>
    </location>
</feature>
<dbReference type="Gene3D" id="1.10.10.1200">
    <property type="entry name" value="MAGE homology domain, winged helix WH1 motif"/>
    <property type="match status" value="1"/>
</dbReference>
<dbReference type="Pfam" id="PF01454">
    <property type="entry name" value="MAGE"/>
    <property type="match status" value="1"/>
</dbReference>
<dbReference type="PANTHER" id="PTHR11736:SF14">
    <property type="entry name" value="NSE3 HOMOLOG, SMC5-SMC6 COMPLEX COMPONENT"/>
    <property type="match status" value="1"/>
</dbReference>
<reference evidence="3 4" key="2">
    <citation type="journal article" date="2017" name="Sci. Rep.">
        <title>Ant-infecting Ophiocordyceps genomes reveal a high diversity of potential behavioral manipulation genes and a possible major role for enterotoxins.</title>
        <authorList>
            <person name="de Bekker C."/>
            <person name="Ohm R.A."/>
            <person name="Evans H.C."/>
            <person name="Brachmann A."/>
            <person name="Hughes D.P."/>
        </authorList>
    </citation>
    <scope>NUCLEOTIDE SEQUENCE [LARGE SCALE GENOMIC DNA]</scope>
    <source>
        <strain evidence="3 4">SC16a</strain>
    </source>
</reference>
<evidence type="ECO:0000313" key="4">
    <source>
        <dbReference type="Proteomes" id="UP000037136"/>
    </source>
</evidence>
<feature type="region of interest" description="Disordered" evidence="1">
    <location>
        <begin position="1"/>
        <end position="50"/>
    </location>
</feature>
<organism evidence="3 4">
    <name type="scientific">Ophiocordyceps unilateralis</name>
    <name type="common">Zombie-ant fungus</name>
    <name type="synonym">Torrubia unilateralis</name>
    <dbReference type="NCBI Taxonomy" id="268505"/>
    <lineage>
        <taxon>Eukaryota</taxon>
        <taxon>Fungi</taxon>
        <taxon>Dikarya</taxon>
        <taxon>Ascomycota</taxon>
        <taxon>Pezizomycotina</taxon>
        <taxon>Sordariomycetes</taxon>
        <taxon>Hypocreomycetidae</taxon>
        <taxon>Hypocreales</taxon>
        <taxon>Ophiocordycipitaceae</taxon>
        <taxon>Ophiocordyceps</taxon>
    </lineage>
</organism>
<dbReference type="InterPro" id="IPR002190">
    <property type="entry name" value="MHD_dom"/>
</dbReference>
<dbReference type="InterPro" id="IPR041899">
    <property type="entry name" value="MAGE_WH2"/>
</dbReference>
<protein>
    <recommendedName>
        <fullName evidence="2">MAGE domain-containing protein</fullName>
    </recommendedName>
</protein>
<accession>A0A2A9P5D3</accession>
<dbReference type="GO" id="GO:0005634">
    <property type="term" value="C:nucleus"/>
    <property type="evidence" value="ECO:0007669"/>
    <property type="project" value="TreeGrafter"/>
</dbReference>
<dbReference type="EMBL" id="LAZP02000664">
    <property type="protein sequence ID" value="PFH56093.1"/>
    <property type="molecule type" value="Genomic_DNA"/>
</dbReference>
<sequence>MPPSQRRRRPVDDDESEEDARPRQRQNRNVSGDELDDVSDDGLDSNGDAGQEAHVRLGKKLVRYAISCEYSRTTIRREGIKERVLGSHGRSFKKVLELAQKQLRAVWGMELRELPVREKMTLHEKRQAMKSASQTRTGSGAYILTSTLPESYRSAAVLRPSKTPGEEEEATYAAFYTMVLTFIWLNAGELSDQKLRRYLMRLNADQNVAEEKTEMTLKRMEKQGYVVKRVERPPVGHDGDQLTTWHVGPRAKEEVGLDGVMGMIREVYGSDWSPDMDTKLHLSLGLKSRSTAAGRGARGEGTSEGRADGDEAEE</sequence>
<comment type="caution">
    <text evidence="3">The sequence shown here is derived from an EMBL/GenBank/DDBJ whole genome shotgun (WGS) entry which is preliminary data.</text>
</comment>
<feature type="compositionally biased region" description="Basic and acidic residues" evidence="1">
    <location>
        <begin position="297"/>
        <end position="314"/>
    </location>
</feature>
<keyword evidence="4" id="KW-1185">Reference proteome</keyword>
<dbReference type="InterPro" id="IPR041898">
    <property type="entry name" value="MAGE_WH1"/>
</dbReference>
<evidence type="ECO:0000313" key="3">
    <source>
        <dbReference type="EMBL" id="PFH56093.1"/>
    </source>
</evidence>
<proteinExistence type="predicted"/>
<dbReference type="InterPro" id="IPR037445">
    <property type="entry name" value="MAGE"/>
</dbReference>
<evidence type="ECO:0000259" key="2">
    <source>
        <dbReference type="SMART" id="SM01373"/>
    </source>
</evidence>
<dbReference type="STRING" id="268505.A0A2A9P5D3"/>
<gene>
    <name evidence="3" type="ORF">XA68_17077</name>
</gene>
<evidence type="ECO:0000256" key="1">
    <source>
        <dbReference type="SAM" id="MobiDB-lite"/>
    </source>
</evidence>